<feature type="compositionally biased region" description="Polar residues" evidence="7">
    <location>
        <begin position="274"/>
        <end position="317"/>
    </location>
</feature>
<dbReference type="PANTHER" id="PTHR11831">
    <property type="entry name" value="30S 40S RIBOSOMAL PROTEIN"/>
    <property type="match status" value="1"/>
</dbReference>
<dbReference type="AlphaFoldDB" id="I2FTD6"/>
<sequence length="479" mass="52781">MRRAKVFSHETIMPRMSWSSRNLYNMIARSTVPFHASQTSFTKTSLTMYQQRWRSKRFLRGYHGDWIPEKRFKRWFLPTELPSFVPPQLSASSASGVSSGSSTSGPRRGGLFDEALKARRASNAPAATETDSAPGTSYATVTQQKVLEEMDQMPTASLFMRDVERRLDVVVFRCCFARSAYESRAMVVQGKIKLNGVKCSNPNQLLQPGDLISIEPSAVPMLGKELAAKAAQQKVNDADSDEAEATEAAQSEAADVKASADASAKTENKEGDAATTNAATTSEKQSSEKAATSEKQSSEEAATSKNSASKDAPNASSKGKEKEKTLAPGVLPFTLPNYAAPFLFIPPYLEVSFITCSAIYIRHPTIVPYKTVGNDGKSRWTFRTDLPSPYPASGELYSMAWEHYTRNAPRTRADARRIKLEAKVGRNGFESQRAKDQNTKRSALRRGWGRTKPVQGWRQHLAAATVRAEKQCQVARVVA</sequence>
<accession>I2FTD6</accession>
<dbReference type="InterPro" id="IPR002942">
    <property type="entry name" value="S4_RNA-bd"/>
</dbReference>
<protein>
    <submittedName>
        <fullName evidence="9">Related to ribosomal protein S4, mitochondrial</fullName>
    </submittedName>
</protein>
<dbReference type="PANTHER" id="PTHR11831:SF4">
    <property type="entry name" value="SMALL RIBOSOMAL SUBUNIT PROTEIN US4M"/>
    <property type="match status" value="1"/>
</dbReference>
<evidence type="ECO:0000256" key="7">
    <source>
        <dbReference type="SAM" id="MobiDB-lite"/>
    </source>
</evidence>
<dbReference type="OMA" id="GDMFQVE"/>
<evidence type="ECO:0000256" key="5">
    <source>
        <dbReference type="ARBA" id="ARBA00023274"/>
    </source>
</evidence>
<keyword evidence="5" id="KW-0687">Ribonucleoprotein</keyword>
<dbReference type="eggNOG" id="ENOG502QTS9">
    <property type="taxonomic scope" value="Eukaryota"/>
</dbReference>
<comment type="similarity">
    <text evidence="1">Belongs to the universal ribosomal protein uS4 family.</text>
</comment>
<dbReference type="HOGENOM" id="CLU_041823_0_0_1"/>
<reference evidence="9 10" key="1">
    <citation type="journal article" date="2012" name="Plant Cell">
        <title>Genome comparison of barley and maize smut fungi reveals targeted loss of RNA silencing components and species-specific presence of transposable elements.</title>
        <authorList>
            <person name="Laurie J.D."/>
            <person name="Ali S."/>
            <person name="Linning R."/>
            <person name="Mannhaupt G."/>
            <person name="Wong P."/>
            <person name="Gueldener U."/>
            <person name="Muensterkoetter M."/>
            <person name="Moore R."/>
            <person name="Kahmann R."/>
            <person name="Bakkeren G."/>
            <person name="Schirawski J."/>
        </authorList>
    </citation>
    <scope>NUCLEOTIDE SEQUENCE [LARGE SCALE GENOMIC DNA]</scope>
    <source>
        <strain evidence="10">Uh4875-4</strain>
    </source>
</reference>
<feature type="domain" description="RNA-binding S4" evidence="8">
    <location>
        <begin position="165"/>
        <end position="227"/>
    </location>
</feature>
<evidence type="ECO:0000256" key="6">
    <source>
        <dbReference type="PROSITE-ProRule" id="PRU00182"/>
    </source>
</evidence>
<feature type="region of interest" description="Disordered" evidence="7">
    <location>
        <begin position="233"/>
        <end position="323"/>
    </location>
</feature>
<comment type="caution">
    <text evidence="9">The sequence shown here is derived from an EMBL/GenBank/DDBJ whole genome shotgun (WGS) entry which is preliminary data.</text>
</comment>
<feature type="region of interest" description="Disordered" evidence="7">
    <location>
        <begin position="89"/>
        <end position="110"/>
    </location>
</feature>
<evidence type="ECO:0000313" key="10">
    <source>
        <dbReference type="Proteomes" id="UP000006174"/>
    </source>
</evidence>
<dbReference type="Gene3D" id="3.10.290.10">
    <property type="entry name" value="RNA-binding S4 domain"/>
    <property type="match status" value="1"/>
</dbReference>
<evidence type="ECO:0000256" key="2">
    <source>
        <dbReference type="ARBA" id="ARBA00022730"/>
    </source>
</evidence>
<feature type="compositionally biased region" description="Low complexity" evidence="7">
    <location>
        <begin position="246"/>
        <end position="263"/>
    </location>
</feature>
<dbReference type="EMBL" id="CAGI01000152">
    <property type="protein sequence ID" value="CCF50179.1"/>
    <property type="molecule type" value="Genomic_DNA"/>
</dbReference>
<dbReference type="Pfam" id="PF01479">
    <property type="entry name" value="S4"/>
    <property type="match status" value="1"/>
</dbReference>
<dbReference type="CDD" id="cd00165">
    <property type="entry name" value="S4"/>
    <property type="match status" value="1"/>
</dbReference>
<dbReference type="InterPro" id="IPR036986">
    <property type="entry name" value="S4_RNA-bd_sf"/>
</dbReference>
<dbReference type="PROSITE" id="PS50889">
    <property type="entry name" value="S4"/>
    <property type="match status" value="1"/>
</dbReference>
<keyword evidence="4 9" id="KW-0689">Ribosomal protein</keyword>
<dbReference type="Proteomes" id="UP000006174">
    <property type="component" value="Unassembled WGS sequence"/>
</dbReference>
<evidence type="ECO:0000256" key="4">
    <source>
        <dbReference type="ARBA" id="ARBA00022980"/>
    </source>
</evidence>
<evidence type="ECO:0000256" key="1">
    <source>
        <dbReference type="ARBA" id="ARBA00007465"/>
    </source>
</evidence>
<dbReference type="GO" id="GO:0005763">
    <property type="term" value="C:mitochondrial small ribosomal subunit"/>
    <property type="evidence" value="ECO:0007669"/>
    <property type="project" value="TreeGrafter"/>
</dbReference>
<evidence type="ECO:0000259" key="8">
    <source>
        <dbReference type="SMART" id="SM00363"/>
    </source>
</evidence>
<evidence type="ECO:0000256" key="3">
    <source>
        <dbReference type="ARBA" id="ARBA00022884"/>
    </source>
</evidence>
<dbReference type="STRING" id="1128400.I2FTD6"/>
<dbReference type="PROSITE" id="PS00632">
    <property type="entry name" value="RIBOSOMAL_S4"/>
    <property type="match status" value="1"/>
</dbReference>
<keyword evidence="10" id="KW-1185">Reference proteome</keyword>
<evidence type="ECO:0000313" key="9">
    <source>
        <dbReference type="EMBL" id="CCF50179.1"/>
    </source>
</evidence>
<name>I2FTD6_USTHO</name>
<dbReference type="GO" id="GO:0042274">
    <property type="term" value="P:ribosomal small subunit biogenesis"/>
    <property type="evidence" value="ECO:0007669"/>
    <property type="project" value="TreeGrafter"/>
</dbReference>
<dbReference type="SUPFAM" id="SSF55174">
    <property type="entry name" value="Alpha-L RNA-binding motif"/>
    <property type="match status" value="1"/>
</dbReference>
<gene>
    <name evidence="9" type="ORF">UHOR_07186</name>
</gene>
<dbReference type="GO" id="GO:0019843">
    <property type="term" value="F:rRNA binding"/>
    <property type="evidence" value="ECO:0007669"/>
    <property type="project" value="UniProtKB-KW"/>
</dbReference>
<proteinExistence type="inferred from homology"/>
<organism evidence="9 10">
    <name type="scientific">Ustilago hordei</name>
    <name type="common">Barley covered smut fungus</name>
    <dbReference type="NCBI Taxonomy" id="120017"/>
    <lineage>
        <taxon>Eukaryota</taxon>
        <taxon>Fungi</taxon>
        <taxon>Dikarya</taxon>
        <taxon>Basidiomycota</taxon>
        <taxon>Ustilaginomycotina</taxon>
        <taxon>Ustilaginomycetes</taxon>
        <taxon>Ustilaginales</taxon>
        <taxon>Ustilaginaceae</taxon>
        <taxon>Ustilago</taxon>
    </lineage>
</organism>
<dbReference type="OrthoDB" id="3356781at2759"/>
<dbReference type="InterPro" id="IPR018079">
    <property type="entry name" value="Ribosomal_uS4_CS"/>
</dbReference>
<dbReference type="InterPro" id="IPR022801">
    <property type="entry name" value="Ribosomal_uS4"/>
</dbReference>
<dbReference type="GO" id="GO:0003735">
    <property type="term" value="F:structural constituent of ribosome"/>
    <property type="evidence" value="ECO:0007669"/>
    <property type="project" value="TreeGrafter"/>
</dbReference>
<keyword evidence="3 6" id="KW-0694">RNA-binding</keyword>
<keyword evidence="2 6" id="KW-0699">rRNA-binding</keyword>
<dbReference type="SMART" id="SM00363">
    <property type="entry name" value="S4"/>
    <property type="match status" value="1"/>
</dbReference>
<feature type="compositionally biased region" description="Low complexity" evidence="7">
    <location>
        <begin position="90"/>
        <end position="106"/>
    </location>
</feature>